<protein>
    <submittedName>
        <fullName evidence="8">DNA-binding response regulator</fullName>
    </submittedName>
</protein>
<dbReference type="PANTHER" id="PTHR48111:SF40">
    <property type="entry name" value="PHOSPHATE REGULON TRANSCRIPTIONAL REGULATORY PROTEIN PHOB"/>
    <property type="match status" value="1"/>
</dbReference>
<feature type="DNA-binding region" description="OmpR/PhoB-type" evidence="5">
    <location>
        <begin position="144"/>
        <end position="240"/>
    </location>
</feature>
<dbReference type="SUPFAM" id="SSF52172">
    <property type="entry name" value="CheY-like"/>
    <property type="match status" value="1"/>
</dbReference>
<evidence type="ECO:0000313" key="9">
    <source>
        <dbReference type="Proteomes" id="UP000240739"/>
    </source>
</evidence>
<organism evidence="8 9">
    <name type="scientific">Paraconexibacter algicola</name>
    <dbReference type="NCBI Taxonomy" id="2133960"/>
    <lineage>
        <taxon>Bacteria</taxon>
        <taxon>Bacillati</taxon>
        <taxon>Actinomycetota</taxon>
        <taxon>Thermoleophilia</taxon>
        <taxon>Solirubrobacterales</taxon>
        <taxon>Paraconexibacteraceae</taxon>
        <taxon>Paraconexibacter</taxon>
    </lineage>
</organism>
<accession>A0A2T4UK90</accession>
<dbReference type="Pfam" id="PF00486">
    <property type="entry name" value="Trans_reg_C"/>
    <property type="match status" value="1"/>
</dbReference>
<dbReference type="GO" id="GO:0000156">
    <property type="term" value="F:phosphorelay response regulator activity"/>
    <property type="evidence" value="ECO:0007669"/>
    <property type="project" value="TreeGrafter"/>
</dbReference>
<dbReference type="GO" id="GO:0000976">
    <property type="term" value="F:transcription cis-regulatory region binding"/>
    <property type="evidence" value="ECO:0007669"/>
    <property type="project" value="TreeGrafter"/>
</dbReference>
<dbReference type="InterPro" id="IPR036388">
    <property type="entry name" value="WH-like_DNA-bd_sf"/>
</dbReference>
<keyword evidence="9" id="KW-1185">Reference proteome</keyword>
<name>A0A2T4UK90_9ACTN</name>
<evidence type="ECO:0000256" key="1">
    <source>
        <dbReference type="ARBA" id="ARBA00022553"/>
    </source>
</evidence>
<dbReference type="Gene3D" id="1.10.10.10">
    <property type="entry name" value="Winged helix-like DNA-binding domain superfamily/Winged helix DNA-binding domain"/>
    <property type="match status" value="1"/>
</dbReference>
<keyword evidence="3 5" id="KW-0238">DNA-binding</keyword>
<dbReference type="OrthoDB" id="116118at2"/>
<dbReference type="InterPro" id="IPR001789">
    <property type="entry name" value="Sig_transdc_resp-reg_receiver"/>
</dbReference>
<feature type="modified residue" description="4-aspartylphosphate" evidence="4">
    <location>
        <position position="54"/>
    </location>
</feature>
<keyword evidence="1 4" id="KW-0597">Phosphoprotein</keyword>
<dbReference type="GO" id="GO:0005829">
    <property type="term" value="C:cytosol"/>
    <property type="evidence" value="ECO:0007669"/>
    <property type="project" value="TreeGrafter"/>
</dbReference>
<dbReference type="AlphaFoldDB" id="A0A2T4UK90"/>
<feature type="domain" description="OmpR/PhoB-type" evidence="7">
    <location>
        <begin position="144"/>
        <end position="240"/>
    </location>
</feature>
<feature type="domain" description="Response regulatory" evidence="6">
    <location>
        <begin position="8"/>
        <end position="118"/>
    </location>
</feature>
<dbReference type="GO" id="GO:0032993">
    <property type="term" value="C:protein-DNA complex"/>
    <property type="evidence" value="ECO:0007669"/>
    <property type="project" value="TreeGrafter"/>
</dbReference>
<dbReference type="InterPro" id="IPR001867">
    <property type="entry name" value="OmpR/PhoB-type_DNA-bd"/>
</dbReference>
<dbReference type="Gene3D" id="3.40.50.2300">
    <property type="match status" value="1"/>
</dbReference>
<dbReference type="PROSITE" id="PS51755">
    <property type="entry name" value="OMPR_PHOB"/>
    <property type="match status" value="1"/>
</dbReference>
<evidence type="ECO:0000259" key="6">
    <source>
        <dbReference type="PROSITE" id="PS50110"/>
    </source>
</evidence>
<dbReference type="InterPro" id="IPR039420">
    <property type="entry name" value="WalR-like"/>
</dbReference>
<evidence type="ECO:0000256" key="2">
    <source>
        <dbReference type="ARBA" id="ARBA00023012"/>
    </source>
</evidence>
<evidence type="ECO:0000256" key="3">
    <source>
        <dbReference type="ARBA" id="ARBA00023125"/>
    </source>
</evidence>
<dbReference type="Gene3D" id="6.10.250.690">
    <property type="match status" value="1"/>
</dbReference>
<evidence type="ECO:0000259" key="7">
    <source>
        <dbReference type="PROSITE" id="PS51755"/>
    </source>
</evidence>
<evidence type="ECO:0000256" key="4">
    <source>
        <dbReference type="PROSITE-ProRule" id="PRU00169"/>
    </source>
</evidence>
<dbReference type="GO" id="GO:0006355">
    <property type="term" value="P:regulation of DNA-templated transcription"/>
    <property type="evidence" value="ECO:0007669"/>
    <property type="project" value="InterPro"/>
</dbReference>
<dbReference type="PANTHER" id="PTHR48111">
    <property type="entry name" value="REGULATOR OF RPOS"/>
    <property type="match status" value="1"/>
</dbReference>
<dbReference type="InterPro" id="IPR011006">
    <property type="entry name" value="CheY-like_superfamily"/>
</dbReference>
<gene>
    <name evidence="8" type="ORF">C7Y72_08180</name>
</gene>
<dbReference type="PROSITE" id="PS50110">
    <property type="entry name" value="RESPONSE_REGULATORY"/>
    <property type="match status" value="1"/>
</dbReference>
<dbReference type="RefSeq" id="WP_107568270.1">
    <property type="nucleotide sequence ID" value="NZ_PYYB01000001.1"/>
</dbReference>
<comment type="caution">
    <text evidence="8">The sequence shown here is derived from an EMBL/GenBank/DDBJ whole genome shotgun (WGS) entry which is preliminary data.</text>
</comment>
<evidence type="ECO:0000313" key="8">
    <source>
        <dbReference type="EMBL" id="PTL59627.1"/>
    </source>
</evidence>
<evidence type="ECO:0000256" key="5">
    <source>
        <dbReference type="PROSITE-ProRule" id="PRU01091"/>
    </source>
</evidence>
<keyword evidence="2" id="KW-0902">Two-component regulatory system</keyword>
<dbReference type="SMART" id="SM00448">
    <property type="entry name" value="REC"/>
    <property type="match status" value="1"/>
</dbReference>
<dbReference type="Pfam" id="PF00072">
    <property type="entry name" value="Response_reg"/>
    <property type="match status" value="1"/>
</dbReference>
<dbReference type="Proteomes" id="UP000240739">
    <property type="component" value="Unassembled WGS sequence"/>
</dbReference>
<sequence length="242" mass="25976">MTTAPRTRVLLVEDDRSIAAGLVKGLSRYGFDVEAVATGAAVPEHPDHDIVLLDLGLPDVDGLDVCRALRTRSAVPIIVITARGDETDRVVGLELGADDYLAKPFGLRELVARMRAVLRRVAAPPPLPASVAVAVGAPDEAAAVPGPQVLGRVTIDRRARRVLVDGDEVALSPREHDLLVALASDPGALITRETLMSDVWDREWFGSTRTLNVHVGTLRRKLGDAVRIEAVRGVGYRLAREA</sequence>
<dbReference type="CDD" id="cd00383">
    <property type="entry name" value="trans_reg_C"/>
    <property type="match status" value="1"/>
</dbReference>
<dbReference type="SUPFAM" id="SSF46894">
    <property type="entry name" value="C-terminal effector domain of the bipartite response regulators"/>
    <property type="match status" value="1"/>
</dbReference>
<reference evidence="8 9" key="1">
    <citation type="submission" date="2018-03" db="EMBL/GenBank/DDBJ databases">
        <title>Aquarubrobacter algicola gen. nov., sp. nov., a novel actinobacterium isolated from shallow eutrophic lake during the end of cyanobacterial harmful algal blooms.</title>
        <authorList>
            <person name="Chun S.J."/>
        </authorList>
    </citation>
    <scope>NUCLEOTIDE SEQUENCE [LARGE SCALE GENOMIC DNA]</scope>
    <source>
        <strain evidence="8 9">Seoho-28</strain>
    </source>
</reference>
<dbReference type="EMBL" id="PYYB01000001">
    <property type="protein sequence ID" value="PTL59627.1"/>
    <property type="molecule type" value="Genomic_DNA"/>
</dbReference>
<dbReference type="InterPro" id="IPR016032">
    <property type="entry name" value="Sig_transdc_resp-reg_C-effctor"/>
</dbReference>
<dbReference type="SMART" id="SM00862">
    <property type="entry name" value="Trans_reg_C"/>
    <property type="match status" value="1"/>
</dbReference>
<proteinExistence type="predicted"/>